<reference evidence="3 4" key="1">
    <citation type="submission" date="2019-03" db="EMBL/GenBank/DDBJ databases">
        <title>This is whole genome sequence of Paenibacillus sp MS74 strain.</title>
        <authorList>
            <person name="Trinh H.N."/>
        </authorList>
    </citation>
    <scope>NUCLEOTIDE SEQUENCE [LARGE SCALE GENOMIC DNA]</scope>
    <source>
        <strain evidence="3 4">MS74</strain>
    </source>
</reference>
<protein>
    <submittedName>
        <fullName evidence="3">Uncharacterized protein</fullName>
    </submittedName>
</protein>
<dbReference type="EMBL" id="SMRT01000007">
    <property type="protein sequence ID" value="TDF96735.1"/>
    <property type="molecule type" value="Genomic_DNA"/>
</dbReference>
<dbReference type="OrthoDB" id="1798639at2"/>
<feature type="region of interest" description="Disordered" evidence="1">
    <location>
        <begin position="28"/>
        <end position="101"/>
    </location>
</feature>
<keyword evidence="2" id="KW-1133">Transmembrane helix</keyword>
<evidence type="ECO:0000256" key="2">
    <source>
        <dbReference type="SAM" id="Phobius"/>
    </source>
</evidence>
<dbReference type="RefSeq" id="WP_133230128.1">
    <property type="nucleotide sequence ID" value="NZ_SMRT01000007.1"/>
</dbReference>
<keyword evidence="2" id="KW-0812">Transmembrane</keyword>
<organism evidence="3 4">
    <name type="scientific">Paenibacillus piri</name>
    <dbReference type="NCBI Taxonomy" id="2547395"/>
    <lineage>
        <taxon>Bacteria</taxon>
        <taxon>Bacillati</taxon>
        <taxon>Bacillota</taxon>
        <taxon>Bacilli</taxon>
        <taxon>Bacillales</taxon>
        <taxon>Paenibacillaceae</taxon>
        <taxon>Paenibacillus</taxon>
    </lineage>
</organism>
<accession>A0A4R5KP49</accession>
<gene>
    <name evidence="3" type="ORF">E1757_16790</name>
</gene>
<evidence type="ECO:0000313" key="3">
    <source>
        <dbReference type="EMBL" id="TDF96735.1"/>
    </source>
</evidence>
<evidence type="ECO:0000256" key="1">
    <source>
        <dbReference type="SAM" id="MobiDB-lite"/>
    </source>
</evidence>
<sequence length="161" mass="17819">MKLIEFILNNWYLAVVAFFLLSGLIKRSKGSQPPKKSMPPFGGGPGGWGGGTTPTITTAKRPGQEEGRARGEDAQPRPRPEPRHAPEYKHESSEVDVWQQSDIDMRKGEISMPKHTDNAYAAAEPHASRSSVFDADKLAQGIMWAEILGPPRAKKPYRKIK</sequence>
<evidence type="ECO:0000313" key="4">
    <source>
        <dbReference type="Proteomes" id="UP000295636"/>
    </source>
</evidence>
<name>A0A4R5KP49_9BACL</name>
<dbReference type="Proteomes" id="UP000295636">
    <property type="component" value="Unassembled WGS sequence"/>
</dbReference>
<keyword evidence="2" id="KW-0472">Membrane</keyword>
<comment type="caution">
    <text evidence="3">The sequence shown here is derived from an EMBL/GenBank/DDBJ whole genome shotgun (WGS) entry which is preliminary data.</text>
</comment>
<proteinExistence type="predicted"/>
<feature type="transmembrane region" description="Helical" evidence="2">
    <location>
        <begin position="6"/>
        <end position="25"/>
    </location>
</feature>
<feature type="compositionally biased region" description="Basic and acidic residues" evidence="1">
    <location>
        <begin position="62"/>
        <end position="93"/>
    </location>
</feature>
<keyword evidence="4" id="KW-1185">Reference proteome</keyword>
<feature type="compositionally biased region" description="Gly residues" evidence="1">
    <location>
        <begin position="41"/>
        <end position="52"/>
    </location>
</feature>
<dbReference type="AlphaFoldDB" id="A0A4R5KP49"/>